<organism evidence="2 3">
    <name type="scientific">Pseudoroseomonas ludipueritiae</name>
    <dbReference type="NCBI Taxonomy" id="198093"/>
    <lineage>
        <taxon>Bacteria</taxon>
        <taxon>Pseudomonadati</taxon>
        <taxon>Pseudomonadota</taxon>
        <taxon>Alphaproteobacteria</taxon>
        <taxon>Acetobacterales</taxon>
        <taxon>Acetobacteraceae</taxon>
        <taxon>Pseudoroseomonas</taxon>
    </lineage>
</organism>
<keyword evidence="3" id="KW-1185">Reference proteome</keyword>
<evidence type="ECO:0000313" key="2">
    <source>
        <dbReference type="EMBL" id="MBC9180125.1"/>
    </source>
</evidence>
<keyword evidence="2" id="KW-0489">Methyltransferase</keyword>
<keyword evidence="2" id="KW-0808">Transferase</keyword>
<dbReference type="Gene3D" id="3.40.50.150">
    <property type="entry name" value="Vaccinia Virus protein VP39"/>
    <property type="match status" value="1"/>
</dbReference>
<dbReference type="EMBL" id="JACTUZ010000235">
    <property type="protein sequence ID" value="MBC9180125.1"/>
    <property type="molecule type" value="Genomic_DNA"/>
</dbReference>
<gene>
    <name evidence="2" type="ORF">IBL25_24570</name>
</gene>
<name>A0ABR7RE99_9PROT</name>
<comment type="caution">
    <text evidence="2">The sequence shown here is derived from an EMBL/GenBank/DDBJ whole genome shotgun (WGS) entry which is preliminary data.</text>
</comment>
<feature type="domain" description="Methyltransferase" evidence="1">
    <location>
        <begin position="66"/>
        <end position="152"/>
    </location>
</feature>
<dbReference type="GO" id="GO:0032259">
    <property type="term" value="P:methylation"/>
    <property type="evidence" value="ECO:0007669"/>
    <property type="project" value="UniProtKB-KW"/>
</dbReference>
<reference evidence="2 3" key="1">
    <citation type="journal article" date="2009" name="Int. J. Syst. Evol. Microbiol.">
        <title>Transfer of Teichococcus ludipueritiae and Muricoccus roseus to the genus Roseomonas, as Roseomonas ludipueritiae comb. nov. and Roseomonas rosea comb. nov., respectively, and emended description of the genus Roseomonas.</title>
        <authorList>
            <person name="Sanchez-Porro C."/>
            <person name="Gallego V."/>
            <person name="Busse H.J."/>
            <person name="Kampfer P."/>
            <person name="Ventosa A."/>
        </authorList>
    </citation>
    <scope>NUCLEOTIDE SEQUENCE [LARGE SCALE GENOMIC DNA]</scope>
    <source>
        <strain evidence="2 3">DSM 14915</strain>
    </source>
</reference>
<evidence type="ECO:0000313" key="3">
    <source>
        <dbReference type="Proteomes" id="UP000603940"/>
    </source>
</evidence>
<sequence length="233" mass="24999">MPEAPVPFPSLQPSALPRLIQAVATRYGGASRYTRHYVRAKLLRDPATKAIVTLATELGGFGTVGDLGCGRGQLSLLLLLAGGAEAVLGMDRNGPALLEAQAAARGLPARFTAADLATEPLPDCDTLLLVDVLYQLPPEAQRALLERMATAARRRIVIRAFDPDLGWRSRCGFAMEWLNRAGRGDLRRAAIEPMKLPALRAVLERAGFRVSVTPCWGGMPLPNVLLLAERGSA</sequence>
<dbReference type="InterPro" id="IPR029063">
    <property type="entry name" value="SAM-dependent_MTases_sf"/>
</dbReference>
<dbReference type="InterPro" id="IPR041698">
    <property type="entry name" value="Methyltransf_25"/>
</dbReference>
<dbReference type="SUPFAM" id="SSF53335">
    <property type="entry name" value="S-adenosyl-L-methionine-dependent methyltransferases"/>
    <property type="match status" value="1"/>
</dbReference>
<protein>
    <submittedName>
        <fullName evidence="2">Class I SAM-dependent methyltransferase</fullName>
    </submittedName>
</protein>
<dbReference type="Proteomes" id="UP000603940">
    <property type="component" value="Unassembled WGS sequence"/>
</dbReference>
<proteinExistence type="predicted"/>
<accession>A0ABR7RE99</accession>
<dbReference type="RefSeq" id="WP_187781095.1">
    <property type="nucleotide sequence ID" value="NZ_JACTUZ010000235.1"/>
</dbReference>
<dbReference type="Pfam" id="PF13649">
    <property type="entry name" value="Methyltransf_25"/>
    <property type="match status" value="1"/>
</dbReference>
<evidence type="ECO:0000259" key="1">
    <source>
        <dbReference type="Pfam" id="PF13649"/>
    </source>
</evidence>
<dbReference type="GO" id="GO:0008168">
    <property type="term" value="F:methyltransferase activity"/>
    <property type="evidence" value="ECO:0007669"/>
    <property type="project" value="UniProtKB-KW"/>
</dbReference>